<feature type="domain" description="FAD-binding PCMH-type" evidence="2">
    <location>
        <begin position="168"/>
        <end position="344"/>
    </location>
</feature>
<evidence type="ECO:0000256" key="1">
    <source>
        <dbReference type="ARBA" id="ARBA00008000"/>
    </source>
</evidence>
<evidence type="ECO:0000313" key="4">
    <source>
        <dbReference type="Proteomes" id="UP000478008"/>
    </source>
</evidence>
<dbReference type="SUPFAM" id="SSF56176">
    <property type="entry name" value="FAD-binding/transporter-associated domain-like"/>
    <property type="match status" value="1"/>
</dbReference>
<dbReference type="InterPro" id="IPR016166">
    <property type="entry name" value="FAD-bd_PCMH"/>
</dbReference>
<dbReference type="EMBL" id="CABFWN010000005">
    <property type="protein sequence ID" value="VUG19564.1"/>
    <property type="molecule type" value="Genomic_DNA"/>
</dbReference>
<dbReference type="Gene3D" id="3.30.465.10">
    <property type="match status" value="1"/>
</dbReference>
<dbReference type="GO" id="GO:1903457">
    <property type="term" value="P:lactate catabolic process"/>
    <property type="evidence" value="ECO:0007669"/>
    <property type="project" value="TreeGrafter"/>
</dbReference>
<accession>A0A7D9H3Y3</accession>
<dbReference type="AlphaFoldDB" id="A0A7D9H3Y3"/>
<dbReference type="GO" id="GO:0071949">
    <property type="term" value="F:FAD binding"/>
    <property type="evidence" value="ECO:0007669"/>
    <property type="project" value="InterPro"/>
</dbReference>
<dbReference type="PANTHER" id="PTHR11748">
    <property type="entry name" value="D-LACTATE DEHYDROGENASE"/>
    <property type="match status" value="1"/>
</dbReference>
<dbReference type="Proteomes" id="UP000478008">
    <property type="component" value="Unassembled WGS sequence"/>
</dbReference>
<evidence type="ECO:0000313" key="3">
    <source>
        <dbReference type="EMBL" id="VUG19564.1"/>
    </source>
</evidence>
<comment type="similarity">
    <text evidence="1">Belongs to the FAD-binding oxidoreductase/transferase type 4 family.</text>
</comment>
<name>A0A7D9H3Y3_DEKBR</name>
<dbReference type="GO" id="GO:0005739">
    <property type="term" value="C:mitochondrion"/>
    <property type="evidence" value="ECO:0007669"/>
    <property type="project" value="TreeGrafter"/>
</dbReference>
<dbReference type="GO" id="GO:0008720">
    <property type="term" value="F:D-lactate dehydrogenase (NAD+) activity"/>
    <property type="evidence" value="ECO:0007669"/>
    <property type="project" value="TreeGrafter"/>
</dbReference>
<protein>
    <submittedName>
        <fullName evidence="3">DEBR0S5_06018g1_1</fullName>
    </submittedName>
</protein>
<dbReference type="PANTHER" id="PTHR11748:SF111">
    <property type="entry name" value="D-LACTATE DEHYDROGENASE, MITOCHONDRIAL-RELATED"/>
    <property type="match status" value="1"/>
</dbReference>
<dbReference type="InterPro" id="IPR016169">
    <property type="entry name" value="FAD-bd_PCMH_sub2"/>
</dbReference>
<dbReference type="GO" id="GO:0004458">
    <property type="term" value="F:D-lactate dehydrogenase (cytochrome) activity"/>
    <property type="evidence" value="ECO:0007669"/>
    <property type="project" value="TreeGrafter"/>
</dbReference>
<evidence type="ECO:0000259" key="2">
    <source>
        <dbReference type="PROSITE" id="PS51387"/>
    </source>
</evidence>
<gene>
    <name evidence="3" type="ORF">DEBR0S5_06018G</name>
</gene>
<sequence>MPWPILNNVVRKTLITSSKCFRRSVSVSGRLIKKSSITKGEKPKEKKSGSPFSNSFSFQLFIIVGAMGAGYSLGKSFVTENAPADLFPAGSTTAISKIKKADKSSEYGGYDKFKRCILRILESQKLEIDQKNYENKALYDNPFISKDISDVMNCGESIQEVFFGKKVKNLQQKQYVFYPESTEQVSAILKNCQDFHIPVFTSSDAYNSSIKSTGGYRLKIDFSRLNKIDKVDQHTVKIQVGAEPTALRDRMNDMDCDTLSNLNSLIILCSLLGIQLPCTKSQLLCNKIDKSLIESVTAVLPDGTIEKVNRFSKDPNENRAFNLLLSYEPNCCIITDAILRPKKESAFSLYVLGFKSLLSVDDVVNEIKSIIPDIDISFIDSVKCPQIQSAFGAYRTLCVFKLSKGNYSKLGSIFDGKSDEFKTFKFDSKDFISSSEFHYYSNLLSSESNRNRKATSALIVSPNIVRQDPQTFYSMSMMEETKLLDSTNDGVDVKRDLFRRIKFSLDPARVLNPNVEIQLEPNDDKEPRK</sequence>
<keyword evidence="4" id="KW-1185">Reference proteome</keyword>
<proteinExistence type="inferred from homology"/>
<dbReference type="InterPro" id="IPR036318">
    <property type="entry name" value="FAD-bd_PCMH-like_sf"/>
</dbReference>
<dbReference type="PROSITE" id="PS51387">
    <property type="entry name" value="FAD_PCMH"/>
    <property type="match status" value="1"/>
</dbReference>
<organism evidence="3 4">
    <name type="scientific">Dekkera bruxellensis</name>
    <name type="common">Brettanomyces custersii</name>
    <dbReference type="NCBI Taxonomy" id="5007"/>
    <lineage>
        <taxon>Eukaryota</taxon>
        <taxon>Fungi</taxon>
        <taxon>Dikarya</taxon>
        <taxon>Ascomycota</taxon>
        <taxon>Saccharomycotina</taxon>
        <taxon>Pichiomycetes</taxon>
        <taxon>Pichiales</taxon>
        <taxon>Pichiaceae</taxon>
        <taxon>Brettanomyces</taxon>
    </lineage>
</organism>
<reference evidence="3 4" key="1">
    <citation type="submission" date="2019-07" db="EMBL/GenBank/DDBJ databases">
        <authorList>
            <person name="Friedrich A."/>
            <person name="Schacherer J."/>
        </authorList>
    </citation>
    <scope>NUCLEOTIDE SEQUENCE [LARGE SCALE GENOMIC DNA]</scope>
</reference>
<dbReference type="Pfam" id="PF01565">
    <property type="entry name" value="FAD_binding_4"/>
    <property type="match status" value="1"/>
</dbReference>
<dbReference type="InterPro" id="IPR006094">
    <property type="entry name" value="Oxid_FAD_bind_N"/>
</dbReference>